<keyword evidence="3" id="KW-1185">Reference proteome</keyword>
<evidence type="ECO:0000259" key="1">
    <source>
        <dbReference type="Pfam" id="PF20415"/>
    </source>
</evidence>
<accession>A0A0D7A1Q4</accession>
<reference evidence="2 3" key="1">
    <citation type="journal article" date="2015" name="Fungal Genet. Biol.">
        <title>Evolution of novel wood decay mechanisms in Agaricales revealed by the genome sequences of Fistulina hepatica and Cylindrobasidium torrendii.</title>
        <authorList>
            <person name="Floudas D."/>
            <person name="Held B.W."/>
            <person name="Riley R."/>
            <person name="Nagy L.G."/>
            <person name="Koehler G."/>
            <person name="Ransdell A.S."/>
            <person name="Younus H."/>
            <person name="Chow J."/>
            <person name="Chiniquy J."/>
            <person name="Lipzen A."/>
            <person name="Tritt A."/>
            <person name="Sun H."/>
            <person name="Haridas S."/>
            <person name="LaButti K."/>
            <person name="Ohm R.A."/>
            <person name="Kues U."/>
            <person name="Blanchette R.A."/>
            <person name="Grigoriev I.V."/>
            <person name="Minto R.E."/>
            <person name="Hibbett D.S."/>
        </authorList>
    </citation>
    <scope>NUCLEOTIDE SEQUENCE [LARGE SCALE GENOMIC DNA]</scope>
    <source>
        <strain evidence="2 3">ATCC 64428</strain>
    </source>
</reference>
<gene>
    <name evidence="2" type="ORF">FISHEDRAFT_63122</name>
</gene>
<organism evidence="2 3">
    <name type="scientific">Fistulina hepatica ATCC 64428</name>
    <dbReference type="NCBI Taxonomy" id="1128425"/>
    <lineage>
        <taxon>Eukaryota</taxon>
        <taxon>Fungi</taxon>
        <taxon>Dikarya</taxon>
        <taxon>Basidiomycota</taxon>
        <taxon>Agaricomycotina</taxon>
        <taxon>Agaricomycetes</taxon>
        <taxon>Agaricomycetidae</taxon>
        <taxon>Agaricales</taxon>
        <taxon>Fistulinaceae</taxon>
        <taxon>Fistulina</taxon>
    </lineage>
</organism>
<proteinExistence type="predicted"/>
<name>A0A0D7A1Q4_9AGAR</name>
<dbReference type="EMBL" id="KN882153">
    <property type="protein sequence ID" value="KIY42846.1"/>
    <property type="molecule type" value="Genomic_DNA"/>
</dbReference>
<sequence length="255" mass="28408">MRIARHVHQPTGNEEIMGRHKQIDLRGLGWLPLGRPSRLHLSLPSTFMKYMNARIINSLTDQFNMAYRKIEIKQIAIHQQQAALLDTEGCFSTALIETINSSLKGLQIRESACPREGSVPLPPVSHQRTQLMPLLDKRGALPILLQVILIPKTVPRLEQADSTTRAVMSGPATEPPLAKIALRDPGDFYSIDVDATNGYFVTVLDVVQTVWCFYNFGPDAPSLQSEALTVQDVGGVRFSHLEMVDDDAVFRIVLN</sequence>
<feature type="domain" description="DUF6699" evidence="1">
    <location>
        <begin position="161"/>
        <end position="215"/>
    </location>
</feature>
<protein>
    <recommendedName>
        <fullName evidence="1">DUF6699 domain-containing protein</fullName>
    </recommendedName>
</protein>
<dbReference type="AlphaFoldDB" id="A0A0D7A1Q4"/>
<dbReference type="Pfam" id="PF20415">
    <property type="entry name" value="DUF6699"/>
    <property type="match status" value="1"/>
</dbReference>
<dbReference type="Proteomes" id="UP000054144">
    <property type="component" value="Unassembled WGS sequence"/>
</dbReference>
<evidence type="ECO:0000313" key="2">
    <source>
        <dbReference type="EMBL" id="KIY42846.1"/>
    </source>
</evidence>
<dbReference type="InterPro" id="IPR046522">
    <property type="entry name" value="DUF6699"/>
</dbReference>
<evidence type="ECO:0000313" key="3">
    <source>
        <dbReference type="Proteomes" id="UP000054144"/>
    </source>
</evidence>